<feature type="repeat" description="RCC1" evidence="3">
    <location>
        <begin position="170"/>
        <end position="225"/>
    </location>
</feature>
<proteinExistence type="predicted"/>
<dbReference type="InterPro" id="IPR009091">
    <property type="entry name" value="RCC1/BLIP-II"/>
</dbReference>
<evidence type="ECO:0000256" key="2">
    <source>
        <dbReference type="ARBA" id="ARBA00022737"/>
    </source>
</evidence>
<dbReference type="Proteomes" id="UP000800035">
    <property type="component" value="Unassembled WGS sequence"/>
</dbReference>
<accession>A0A6A5U3S7</accession>
<dbReference type="AlphaFoldDB" id="A0A6A5U3S7"/>
<evidence type="ECO:0000256" key="3">
    <source>
        <dbReference type="PROSITE-ProRule" id="PRU00235"/>
    </source>
</evidence>
<dbReference type="InterPro" id="IPR000408">
    <property type="entry name" value="Reg_chr_condens"/>
</dbReference>
<dbReference type="PANTHER" id="PTHR45982">
    <property type="entry name" value="REGULATOR OF CHROMOSOME CONDENSATION"/>
    <property type="match status" value="1"/>
</dbReference>
<dbReference type="InterPro" id="IPR058923">
    <property type="entry name" value="RCC1-like_dom"/>
</dbReference>
<organism evidence="5 6">
    <name type="scientific">Byssothecium circinans</name>
    <dbReference type="NCBI Taxonomy" id="147558"/>
    <lineage>
        <taxon>Eukaryota</taxon>
        <taxon>Fungi</taxon>
        <taxon>Dikarya</taxon>
        <taxon>Ascomycota</taxon>
        <taxon>Pezizomycotina</taxon>
        <taxon>Dothideomycetes</taxon>
        <taxon>Pleosporomycetidae</taxon>
        <taxon>Pleosporales</taxon>
        <taxon>Massarineae</taxon>
        <taxon>Massarinaceae</taxon>
        <taxon>Byssothecium</taxon>
    </lineage>
</organism>
<evidence type="ECO:0000313" key="5">
    <source>
        <dbReference type="EMBL" id="KAF1959535.1"/>
    </source>
</evidence>
<feature type="repeat" description="RCC1" evidence="3">
    <location>
        <begin position="268"/>
        <end position="305"/>
    </location>
</feature>
<evidence type="ECO:0000256" key="1">
    <source>
        <dbReference type="ARBA" id="ARBA00022658"/>
    </source>
</evidence>
<keyword evidence="6" id="KW-1185">Reference proteome</keyword>
<protein>
    <submittedName>
        <fullName evidence="5">RCC1/BLIP-II</fullName>
    </submittedName>
</protein>
<dbReference type="Pfam" id="PF25390">
    <property type="entry name" value="WD40_RLD"/>
    <property type="match status" value="1"/>
</dbReference>
<keyword evidence="1" id="KW-0344">Guanine-nucleotide releasing factor</keyword>
<evidence type="ECO:0000259" key="4">
    <source>
        <dbReference type="Pfam" id="PF25390"/>
    </source>
</evidence>
<dbReference type="InterPro" id="IPR051553">
    <property type="entry name" value="Ran_GTPase-activating"/>
</dbReference>
<dbReference type="PANTHER" id="PTHR45982:SF5">
    <property type="entry name" value="RCC DOMAIN-CONTAINING PROTEIN ATS1"/>
    <property type="match status" value="1"/>
</dbReference>
<sequence length="366" mass="39813">MPYRLYVFGSNGEGQLGIPAQEILDKPTIAPSWPPQETLRAIRSGDNHTLFLTPSGQIFVTGYDRQGQIGNSFTNGTQVKLEHIQKTYSGIDLCAATCESSAYIANPSKSDGAQEASLTTEGTSRWGEVGLGVITSTLGHTSEEIVQKLPDAVVDIAAGGWHYVLILANGEVFGWGKARLEQLGVKLLHAPQQRVRKPTRIEEDIPFKPVKVACGKEFTYLVADPEDGRHYLLGCDKLGLRTDMPENIKGWKQIAASWNAIYVLFGDGRLIAWGKDNLFQLVPDDLPLIEKIAVGSEHVLALTRDGKLISWGWGTHGNCGDLSGLGDKVKNDIVSGVWNEIDIPGRIHFVGAGFCTSFVLTEISGE</sequence>
<dbReference type="PROSITE" id="PS50012">
    <property type="entry name" value="RCC1_3"/>
    <property type="match status" value="3"/>
</dbReference>
<feature type="domain" description="RCC1-like" evidence="4">
    <location>
        <begin position="5"/>
        <end position="358"/>
    </location>
</feature>
<dbReference type="PRINTS" id="PR00633">
    <property type="entry name" value="RCCNDNSATION"/>
</dbReference>
<dbReference type="OrthoDB" id="5370059at2759"/>
<dbReference type="GO" id="GO:0005085">
    <property type="term" value="F:guanyl-nucleotide exchange factor activity"/>
    <property type="evidence" value="ECO:0007669"/>
    <property type="project" value="TreeGrafter"/>
</dbReference>
<dbReference type="SUPFAM" id="SSF50985">
    <property type="entry name" value="RCC1/BLIP-II"/>
    <property type="match status" value="1"/>
</dbReference>
<evidence type="ECO:0000313" key="6">
    <source>
        <dbReference type="Proteomes" id="UP000800035"/>
    </source>
</evidence>
<reference evidence="5" key="1">
    <citation type="journal article" date="2020" name="Stud. Mycol.">
        <title>101 Dothideomycetes genomes: a test case for predicting lifestyles and emergence of pathogens.</title>
        <authorList>
            <person name="Haridas S."/>
            <person name="Albert R."/>
            <person name="Binder M."/>
            <person name="Bloem J."/>
            <person name="Labutti K."/>
            <person name="Salamov A."/>
            <person name="Andreopoulos B."/>
            <person name="Baker S."/>
            <person name="Barry K."/>
            <person name="Bills G."/>
            <person name="Bluhm B."/>
            <person name="Cannon C."/>
            <person name="Castanera R."/>
            <person name="Culley D."/>
            <person name="Daum C."/>
            <person name="Ezra D."/>
            <person name="Gonzalez J."/>
            <person name="Henrissat B."/>
            <person name="Kuo A."/>
            <person name="Liang C."/>
            <person name="Lipzen A."/>
            <person name="Lutzoni F."/>
            <person name="Magnuson J."/>
            <person name="Mondo S."/>
            <person name="Nolan M."/>
            <person name="Ohm R."/>
            <person name="Pangilinan J."/>
            <person name="Park H.-J."/>
            <person name="Ramirez L."/>
            <person name="Alfaro M."/>
            <person name="Sun H."/>
            <person name="Tritt A."/>
            <person name="Yoshinaga Y."/>
            <person name="Zwiers L.-H."/>
            <person name="Turgeon B."/>
            <person name="Goodwin S."/>
            <person name="Spatafora J."/>
            <person name="Crous P."/>
            <person name="Grigoriev I."/>
        </authorList>
    </citation>
    <scope>NUCLEOTIDE SEQUENCE</scope>
    <source>
        <strain evidence="5">CBS 675.92</strain>
    </source>
</reference>
<dbReference type="Gene3D" id="2.130.10.30">
    <property type="entry name" value="Regulator of chromosome condensation 1/beta-lactamase-inhibitor protein II"/>
    <property type="match status" value="2"/>
</dbReference>
<keyword evidence="2" id="KW-0677">Repeat</keyword>
<dbReference type="EMBL" id="ML976984">
    <property type="protein sequence ID" value="KAF1959535.1"/>
    <property type="molecule type" value="Genomic_DNA"/>
</dbReference>
<gene>
    <name evidence="5" type="ORF">CC80DRAFT_466435</name>
</gene>
<dbReference type="GO" id="GO:0005737">
    <property type="term" value="C:cytoplasm"/>
    <property type="evidence" value="ECO:0007669"/>
    <property type="project" value="TreeGrafter"/>
</dbReference>
<feature type="repeat" description="RCC1" evidence="3">
    <location>
        <begin position="3"/>
        <end position="55"/>
    </location>
</feature>
<name>A0A6A5U3S7_9PLEO</name>